<dbReference type="VEuPathDB" id="ToxoDB:TGME49_274290"/>
<dbReference type="EMBL" id="KE138832">
    <property type="protein sequence ID" value="EPT27514.1"/>
    <property type="molecule type" value="Genomic_DNA"/>
</dbReference>
<keyword evidence="1" id="KW-0812">Transmembrane</keyword>
<organism evidence="2 3">
    <name type="scientific">Toxoplasma gondii (strain ATCC 50611 / Me49)</name>
    <dbReference type="NCBI Taxonomy" id="508771"/>
    <lineage>
        <taxon>Eukaryota</taxon>
        <taxon>Sar</taxon>
        <taxon>Alveolata</taxon>
        <taxon>Apicomplexa</taxon>
        <taxon>Conoidasida</taxon>
        <taxon>Coccidia</taxon>
        <taxon>Eucoccidiorida</taxon>
        <taxon>Eimeriorina</taxon>
        <taxon>Sarcocystidae</taxon>
        <taxon>Toxoplasma</taxon>
    </lineage>
</organism>
<reference evidence="2" key="1">
    <citation type="submission" date="2013-04" db="EMBL/GenBank/DDBJ databases">
        <authorList>
            <person name="Sibley D."/>
            <person name="Venepally P."/>
            <person name="Karamycheva S."/>
            <person name="Hadjithomas M."/>
            <person name="Khan A."/>
            <person name="Brunk B."/>
            <person name="Roos D."/>
            <person name="Caler E."/>
            <person name="Lorenzi H."/>
        </authorList>
    </citation>
    <scope>NUCLEOTIDE SEQUENCE [LARGE SCALE GENOMIC DNA]</scope>
    <source>
        <strain evidence="2">ME49</strain>
    </source>
</reference>
<name>A0A125YGL1_TOXGM</name>
<keyword evidence="1" id="KW-0472">Membrane</keyword>
<keyword evidence="3" id="KW-1185">Reference proteome</keyword>
<sequence length="136" mass="14843">MTTAILDSIPLIIRTPGSDGAIAVSSSAIPSEEKKHRTEVAISLKRLRRSSHAEKQLVTLRRKKMTATMVVFMSTAFLGLLLAAVKLRQCRQELMKNANGAIEGGTGRRLAEGGGDEDECVRFVLATTGHRQRAFH</sequence>
<keyword evidence="1" id="KW-1133">Transmembrane helix</keyword>
<evidence type="ECO:0000256" key="1">
    <source>
        <dbReference type="SAM" id="Phobius"/>
    </source>
</evidence>
<dbReference type="PhylomeDB" id="A0A125YGL1"/>
<evidence type="ECO:0000313" key="3">
    <source>
        <dbReference type="Proteomes" id="UP000001529"/>
    </source>
</evidence>
<dbReference type="KEGG" id="tgo:TGME49_274290"/>
<gene>
    <name evidence="2" type="ORF">TGME49_274290</name>
</gene>
<dbReference type="GeneID" id="7895928"/>
<feature type="transmembrane region" description="Helical" evidence="1">
    <location>
        <begin position="65"/>
        <end position="85"/>
    </location>
</feature>
<protein>
    <submittedName>
        <fullName evidence="2">Toxoplasma gondii family B protein</fullName>
    </submittedName>
</protein>
<dbReference type="EMBL" id="CM002044">
    <property type="protein sequence ID" value="EPT27514.1"/>
    <property type="molecule type" value="Genomic_DNA"/>
</dbReference>
<dbReference type="AlphaFoldDB" id="A0A125YGL1"/>
<proteinExistence type="predicted"/>
<dbReference type="Proteomes" id="UP000001529">
    <property type="component" value="Chromosome IX"/>
</dbReference>
<dbReference type="RefSeq" id="XP_002372011.1">
    <property type="nucleotide sequence ID" value="XM_002371970.1"/>
</dbReference>
<evidence type="ECO:0000313" key="2">
    <source>
        <dbReference type="EMBL" id="EPT27514.1"/>
    </source>
</evidence>
<accession>A0A125YGL1</accession>